<organism evidence="2 3">
    <name type="scientific">Nocardia stercoris</name>
    <dbReference type="NCBI Taxonomy" id="2483361"/>
    <lineage>
        <taxon>Bacteria</taxon>
        <taxon>Bacillati</taxon>
        <taxon>Actinomycetota</taxon>
        <taxon>Actinomycetes</taxon>
        <taxon>Mycobacteriales</taxon>
        <taxon>Nocardiaceae</taxon>
        <taxon>Nocardia</taxon>
    </lineage>
</organism>
<sequence>MTVLRRFAESDGDALYDGIDEFRPGDPEYAELRAQADALAGDQPVDQPDEAPTDREAEPESPFHQDTFASLLREADIDLDQ</sequence>
<gene>
    <name evidence="2" type="ORF">EBN03_33095</name>
</gene>
<evidence type="ECO:0000256" key="1">
    <source>
        <dbReference type="SAM" id="MobiDB-lite"/>
    </source>
</evidence>
<evidence type="ECO:0000313" key="2">
    <source>
        <dbReference type="EMBL" id="RMI27709.1"/>
    </source>
</evidence>
<name>A0A3M2KQG7_9NOCA</name>
<reference evidence="2 3" key="1">
    <citation type="submission" date="2018-10" db="EMBL/GenBank/DDBJ databases">
        <title>Isolation from cow dung.</title>
        <authorList>
            <person name="Ling L."/>
        </authorList>
    </citation>
    <scope>NUCLEOTIDE SEQUENCE [LARGE SCALE GENOMIC DNA]</scope>
    <source>
        <strain evidence="2 3">NEAU-LL90</strain>
    </source>
</reference>
<dbReference type="AlphaFoldDB" id="A0A3M2KQG7"/>
<feature type="region of interest" description="Disordered" evidence="1">
    <location>
        <begin position="38"/>
        <end position="68"/>
    </location>
</feature>
<accession>A0A3M2KQG7</accession>
<comment type="caution">
    <text evidence="2">The sequence shown here is derived from an EMBL/GenBank/DDBJ whole genome shotgun (WGS) entry which is preliminary data.</text>
</comment>
<keyword evidence="3" id="KW-1185">Reference proteome</keyword>
<dbReference type="EMBL" id="RFFH01000033">
    <property type="protein sequence ID" value="RMI27709.1"/>
    <property type="molecule type" value="Genomic_DNA"/>
</dbReference>
<dbReference type="Proteomes" id="UP000279275">
    <property type="component" value="Unassembled WGS sequence"/>
</dbReference>
<evidence type="ECO:0000313" key="3">
    <source>
        <dbReference type="Proteomes" id="UP000279275"/>
    </source>
</evidence>
<feature type="compositionally biased region" description="Basic and acidic residues" evidence="1">
    <location>
        <begin position="52"/>
        <end position="63"/>
    </location>
</feature>
<proteinExistence type="predicted"/>
<protein>
    <submittedName>
        <fullName evidence="2">Uncharacterized protein</fullName>
    </submittedName>
</protein>